<name>A0ABN3XNV4_9ACTN</name>
<dbReference type="Gene3D" id="3.30.300.30">
    <property type="match status" value="1"/>
</dbReference>
<gene>
    <name evidence="2" type="ORF">GCM10010446_60310</name>
</gene>
<evidence type="ECO:0000313" key="3">
    <source>
        <dbReference type="Proteomes" id="UP001500403"/>
    </source>
</evidence>
<accession>A0ABN3XNV4</accession>
<dbReference type="EMBL" id="BAAAUD010000058">
    <property type="protein sequence ID" value="GAA2966528.1"/>
    <property type="molecule type" value="Genomic_DNA"/>
</dbReference>
<dbReference type="Proteomes" id="UP001500403">
    <property type="component" value="Unassembled WGS sequence"/>
</dbReference>
<dbReference type="SUPFAM" id="SSF56801">
    <property type="entry name" value="Acetyl-CoA synthetase-like"/>
    <property type="match status" value="1"/>
</dbReference>
<proteinExistence type="predicted"/>
<dbReference type="InterPro" id="IPR000873">
    <property type="entry name" value="AMP-dep_synth/lig_dom"/>
</dbReference>
<evidence type="ECO:0000313" key="2">
    <source>
        <dbReference type="EMBL" id="GAA2966528.1"/>
    </source>
</evidence>
<feature type="domain" description="AMP-dependent synthetase/ligase" evidence="1">
    <location>
        <begin position="120"/>
        <end position="331"/>
    </location>
</feature>
<dbReference type="PANTHER" id="PTHR45527:SF1">
    <property type="entry name" value="FATTY ACID SYNTHASE"/>
    <property type="match status" value="1"/>
</dbReference>
<organism evidence="2 3">
    <name type="scientific">Streptomyces enissocaesilis</name>
    <dbReference type="NCBI Taxonomy" id="332589"/>
    <lineage>
        <taxon>Bacteria</taxon>
        <taxon>Bacillati</taxon>
        <taxon>Actinomycetota</taxon>
        <taxon>Actinomycetes</taxon>
        <taxon>Kitasatosporales</taxon>
        <taxon>Streptomycetaceae</taxon>
        <taxon>Streptomyces</taxon>
        <taxon>Streptomyces rochei group</taxon>
    </lineage>
</organism>
<dbReference type="InterPro" id="IPR045851">
    <property type="entry name" value="AMP-bd_C_sf"/>
</dbReference>
<protein>
    <recommendedName>
        <fullName evidence="1">AMP-dependent synthetase/ligase domain-containing protein</fullName>
    </recommendedName>
</protein>
<reference evidence="2 3" key="1">
    <citation type="journal article" date="2019" name="Int. J. Syst. Evol. Microbiol.">
        <title>The Global Catalogue of Microorganisms (GCM) 10K type strain sequencing project: providing services to taxonomists for standard genome sequencing and annotation.</title>
        <authorList>
            <consortium name="The Broad Institute Genomics Platform"/>
            <consortium name="The Broad Institute Genome Sequencing Center for Infectious Disease"/>
            <person name="Wu L."/>
            <person name="Ma J."/>
        </authorList>
    </citation>
    <scope>NUCLEOTIDE SEQUENCE [LARGE SCALE GENOMIC DNA]</scope>
    <source>
        <strain evidence="2 3">JCM 9088</strain>
    </source>
</reference>
<dbReference type="Gene3D" id="3.40.50.12780">
    <property type="entry name" value="N-terminal domain of ligase-like"/>
    <property type="match status" value="1"/>
</dbReference>
<sequence length="473" mass="51122">MKDAWDDLIRAERWRSRDTVWVENDSEYSWAQVGELAAAVEQAISEHGAARVVRIRSGTKLGSFAAQLGVWRAGCLAVTDDGDLGPDELGRVRPDLTVTVRVGSPPAVEREQWSSGGLPDDRIPEEVVAVSFTSGSTGSRKAVAVTRGNLLALFACRGLDVPVNGAPTAGSFATPAYDGWWFDTWRTVATGGKVVCLPHVNEDVFAWPELTKRYGIDRVLLPAAVVATLVDAVPECVAGIPWVFSGGEQFRAATFRQARDAGLVNRFVNLYGPAEATFATHRYDVPEEFAAAAIPIGTPLDGCRQTLDETEGHSDDTRHLVVTGPLVCAGYIDDGVLAHRFPVQDGYASYRTGDMVRVDGDGNLVFAGRLDSEIKVNGMRVDAAALEHRVADMPDVLDCRVAQDEHSTVAFVRTGAGASTDPAARSRFESVVRTFSPAIRLHLVDTFPTKTGGKIDFSSLMDQHHMTEKVGKK</sequence>
<dbReference type="InterPro" id="IPR042099">
    <property type="entry name" value="ANL_N_sf"/>
</dbReference>
<dbReference type="RefSeq" id="WP_344499483.1">
    <property type="nucleotide sequence ID" value="NZ_BAAAUD010000058.1"/>
</dbReference>
<dbReference type="PANTHER" id="PTHR45527">
    <property type="entry name" value="NONRIBOSOMAL PEPTIDE SYNTHETASE"/>
    <property type="match status" value="1"/>
</dbReference>
<dbReference type="Pfam" id="PF00501">
    <property type="entry name" value="AMP-binding"/>
    <property type="match status" value="1"/>
</dbReference>
<keyword evidence="3" id="KW-1185">Reference proteome</keyword>
<comment type="caution">
    <text evidence="2">The sequence shown here is derived from an EMBL/GenBank/DDBJ whole genome shotgun (WGS) entry which is preliminary data.</text>
</comment>
<evidence type="ECO:0000259" key="1">
    <source>
        <dbReference type="Pfam" id="PF00501"/>
    </source>
</evidence>